<gene>
    <name evidence="1" type="ORF">MANES_12G103411v8</name>
</gene>
<proteinExistence type="predicted"/>
<evidence type="ECO:0000313" key="1">
    <source>
        <dbReference type="EMBL" id="KAG8642627.1"/>
    </source>
</evidence>
<name>A0ACB7GR05_MANES</name>
<comment type="caution">
    <text evidence="1">The sequence shown here is derived from an EMBL/GenBank/DDBJ whole genome shotgun (WGS) entry which is preliminary data.</text>
</comment>
<evidence type="ECO:0000313" key="2">
    <source>
        <dbReference type="Proteomes" id="UP000091857"/>
    </source>
</evidence>
<reference evidence="2" key="1">
    <citation type="journal article" date="2016" name="Nat. Biotechnol.">
        <title>Sequencing wild and cultivated cassava and related species reveals extensive interspecific hybridization and genetic diversity.</title>
        <authorList>
            <person name="Bredeson J.V."/>
            <person name="Lyons J.B."/>
            <person name="Prochnik S.E."/>
            <person name="Wu G.A."/>
            <person name="Ha C.M."/>
            <person name="Edsinger-Gonzales E."/>
            <person name="Grimwood J."/>
            <person name="Schmutz J."/>
            <person name="Rabbi I.Y."/>
            <person name="Egesi C."/>
            <person name="Nauluvula P."/>
            <person name="Lebot V."/>
            <person name="Ndunguru J."/>
            <person name="Mkamilo G."/>
            <person name="Bart R.S."/>
            <person name="Setter T.L."/>
            <person name="Gleadow R.M."/>
            <person name="Kulakow P."/>
            <person name="Ferguson M.E."/>
            <person name="Rounsley S."/>
            <person name="Rokhsar D.S."/>
        </authorList>
    </citation>
    <scope>NUCLEOTIDE SEQUENCE [LARGE SCALE GENOMIC DNA]</scope>
    <source>
        <strain evidence="2">cv. AM560-2</strain>
    </source>
</reference>
<sequence length="181" mass="20283">MKHSCNPVTAQHFHSISNLHVTSCPPKLFLFTSAILASHCSSALSMAAPSLSLFSFFFFICLALSSIIHAQVEESGLKISADALEWPMAMSMYSDLDEKSEFGDGLIDLDGEEDGDEEMGVRRSLFWRRVHYYISYGALAANRIPCPPRSGRSYYTHNCFKARAPVNPYSRGCSRITRCRR</sequence>
<dbReference type="EMBL" id="CM004398">
    <property type="protein sequence ID" value="KAG8642627.1"/>
    <property type="molecule type" value="Genomic_DNA"/>
</dbReference>
<accession>A0ACB7GR05</accession>
<keyword evidence="2" id="KW-1185">Reference proteome</keyword>
<protein>
    <submittedName>
        <fullName evidence="1">Uncharacterized protein</fullName>
    </submittedName>
</protein>
<organism evidence="1 2">
    <name type="scientific">Manihot esculenta</name>
    <name type="common">Cassava</name>
    <name type="synonym">Jatropha manihot</name>
    <dbReference type="NCBI Taxonomy" id="3983"/>
    <lineage>
        <taxon>Eukaryota</taxon>
        <taxon>Viridiplantae</taxon>
        <taxon>Streptophyta</taxon>
        <taxon>Embryophyta</taxon>
        <taxon>Tracheophyta</taxon>
        <taxon>Spermatophyta</taxon>
        <taxon>Magnoliopsida</taxon>
        <taxon>eudicotyledons</taxon>
        <taxon>Gunneridae</taxon>
        <taxon>Pentapetalae</taxon>
        <taxon>rosids</taxon>
        <taxon>fabids</taxon>
        <taxon>Malpighiales</taxon>
        <taxon>Euphorbiaceae</taxon>
        <taxon>Crotonoideae</taxon>
        <taxon>Manihoteae</taxon>
        <taxon>Manihot</taxon>
    </lineage>
</organism>
<dbReference type="Proteomes" id="UP000091857">
    <property type="component" value="Chromosome 12"/>
</dbReference>